<evidence type="ECO:0000313" key="1">
    <source>
        <dbReference type="EMBL" id="TQL90895.1"/>
    </source>
</evidence>
<dbReference type="Proteomes" id="UP000316096">
    <property type="component" value="Unassembled WGS sequence"/>
</dbReference>
<proteinExistence type="predicted"/>
<gene>
    <name evidence="1" type="ORF">FB559_8212</name>
</gene>
<comment type="caution">
    <text evidence="1">The sequence shown here is derived from an EMBL/GenBank/DDBJ whole genome shotgun (WGS) entry which is preliminary data.</text>
</comment>
<keyword evidence="2" id="KW-1185">Reference proteome</keyword>
<reference evidence="1 2" key="1">
    <citation type="submission" date="2019-06" db="EMBL/GenBank/DDBJ databases">
        <title>Sequencing the genomes of 1000 actinobacteria strains.</title>
        <authorList>
            <person name="Klenk H.-P."/>
        </authorList>
    </citation>
    <scope>NUCLEOTIDE SEQUENCE [LARGE SCALE GENOMIC DNA]</scope>
    <source>
        <strain evidence="1 2">DSM 102200</strain>
    </source>
</reference>
<organism evidence="1 2">
    <name type="scientific">Actinoallomurus bryophytorum</name>
    <dbReference type="NCBI Taxonomy" id="1490222"/>
    <lineage>
        <taxon>Bacteria</taxon>
        <taxon>Bacillati</taxon>
        <taxon>Actinomycetota</taxon>
        <taxon>Actinomycetes</taxon>
        <taxon>Streptosporangiales</taxon>
        <taxon>Thermomonosporaceae</taxon>
        <taxon>Actinoallomurus</taxon>
    </lineage>
</organism>
<dbReference type="EMBL" id="VFOZ01000002">
    <property type="protein sequence ID" value="TQL90895.1"/>
    <property type="molecule type" value="Genomic_DNA"/>
</dbReference>
<protein>
    <submittedName>
        <fullName evidence="1">Uncharacterized protein</fullName>
    </submittedName>
</protein>
<evidence type="ECO:0000313" key="2">
    <source>
        <dbReference type="Proteomes" id="UP000316096"/>
    </source>
</evidence>
<sequence length="88" mass="9487">MRCLGGLDWVRLVESLDHCSGEQKSHRLVGRDACLLVAAADRSVLDAALSSAYQGSGALWRIRQLHHARSGCVADPLYRRTASGLASP</sequence>
<dbReference type="AlphaFoldDB" id="A0A543C1D5"/>
<name>A0A543C1D5_9ACTN</name>
<accession>A0A543C1D5</accession>